<name>A0A9E2L3I1_9SPIR</name>
<evidence type="ECO:0000313" key="3">
    <source>
        <dbReference type="Proteomes" id="UP000823914"/>
    </source>
</evidence>
<dbReference type="Proteomes" id="UP000823914">
    <property type="component" value="Unassembled WGS sequence"/>
</dbReference>
<dbReference type="AlphaFoldDB" id="A0A9E2L3I1"/>
<organism evidence="2 3">
    <name type="scientific">Candidatus Treponema excrementipullorum</name>
    <dbReference type="NCBI Taxonomy" id="2838768"/>
    <lineage>
        <taxon>Bacteria</taxon>
        <taxon>Pseudomonadati</taxon>
        <taxon>Spirochaetota</taxon>
        <taxon>Spirochaetia</taxon>
        <taxon>Spirochaetales</taxon>
        <taxon>Treponemataceae</taxon>
        <taxon>Treponema</taxon>
    </lineage>
</organism>
<evidence type="ECO:0000256" key="1">
    <source>
        <dbReference type="SAM" id="SignalP"/>
    </source>
</evidence>
<protein>
    <recommendedName>
        <fullName evidence="4">Capsule assembly Wzi family protein</fullName>
    </recommendedName>
</protein>
<dbReference type="Gene3D" id="2.40.160.130">
    <property type="entry name" value="Capsule assembly protein Wzi"/>
    <property type="match status" value="1"/>
</dbReference>
<reference evidence="2" key="2">
    <citation type="submission" date="2021-04" db="EMBL/GenBank/DDBJ databases">
        <authorList>
            <person name="Gilroy R."/>
        </authorList>
    </citation>
    <scope>NUCLEOTIDE SEQUENCE</scope>
    <source>
        <strain evidence="2">Gambia15-2214</strain>
    </source>
</reference>
<evidence type="ECO:0000313" key="2">
    <source>
        <dbReference type="EMBL" id="MBU3850063.1"/>
    </source>
</evidence>
<feature type="chain" id="PRO_5038912744" description="Capsule assembly Wzi family protein" evidence="1">
    <location>
        <begin position="20"/>
        <end position="623"/>
    </location>
</feature>
<gene>
    <name evidence="2" type="ORF">IAA16_05815</name>
</gene>
<dbReference type="InterPro" id="IPR038636">
    <property type="entry name" value="Wzi_sf"/>
</dbReference>
<comment type="caution">
    <text evidence="2">The sequence shown here is derived from an EMBL/GenBank/DDBJ whole genome shotgun (WGS) entry which is preliminary data.</text>
</comment>
<keyword evidence="1" id="KW-0732">Signal</keyword>
<dbReference type="EMBL" id="JAHLFV010000137">
    <property type="protein sequence ID" value="MBU3850063.1"/>
    <property type="molecule type" value="Genomic_DNA"/>
</dbReference>
<feature type="signal peptide" evidence="1">
    <location>
        <begin position="1"/>
        <end position="19"/>
    </location>
</feature>
<sequence length="623" mass="70620">MKKHLIILLCLIFSATLFAQQHTSVPLTDPVYYVIEQAELKGLCSPQGTAKPYSQQKIKTIIYEIFETDSNLPKSVLTDTEKKILQNVLDSFEKEEGIDWLTGEYHFEKETPSGFGITFDAGAYWESIGSVGVIAENQEFVWGTDNWGSVYLTGDMGNNFSWNITGSAGMVAAPRDELGKKRPYWGHEDDTVGESKVPNKEYTVYSEPLGFFPYTFEKRWDSSVFVMSNLRSYNNWPQGIAFGYNIISEMSLSFLDDTVYIRSGRLPRDWGSPVLGSSLVYNAAARPFLGIEATFAPLSWLRFSTLAGILEYYNTEGLKTSADIFQNAFSIGMVELNYKNYVNFNFGSTSVWPKRFEFGYMFPLLSKFFYQNNVGDFDNVALFANLSAGYPKIGKLWLSVFLDEADFTSEDFFHRDRNMYAYQAGVTAPLPFLAFSNVTAQYTKIEPYTYTHPKTQTPWYGEKYMETAYVNNGESLGYYLPPNSDEIKLRLETMPSVDSKTHFQYQLIRHGADYGSKAVDGSSLNSEMDYGKINDGNPAREKHFLHDGAYQWQHVIKLGGEYDFSGLNVSVKLFGDIGVVYSYFTDVEGAANTGRKENYKIINTSEYPIQTRVLATLGVRIYP</sequence>
<evidence type="ECO:0008006" key="4">
    <source>
        <dbReference type="Google" id="ProtNLM"/>
    </source>
</evidence>
<reference evidence="2" key="1">
    <citation type="journal article" date="2021" name="PeerJ">
        <title>Extensive microbial diversity within the chicken gut microbiome revealed by metagenomics and culture.</title>
        <authorList>
            <person name="Gilroy R."/>
            <person name="Ravi A."/>
            <person name="Getino M."/>
            <person name="Pursley I."/>
            <person name="Horton D.L."/>
            <person name="Alikhan N.F."/>
            <person name="Baker D."/>
            <person name="Gharbi K."/>
            <person name="Hall N."/>
            <person name="Watson M."/>
            <person name="Adriaenssens E.M."/>
            <person name="Foster-Nyarko E."/>
            <person name="Jarju S."/>
            <person name="Secka A."/>
            <person name="Antonio M."/>
            <person name="Oren A."/>
            <person name="Chaudhuri R.R."/>
            <person name="La Ragione R."/>
            <person name="Hildebrand F."/>
            <person name="Pallen M.J."/>
        </authorList>
    </citation>
    <scope>NUCLEOTIDE SEQUENCE</scope>
    <source>
        <strain evidence="2">Gambia15-2214</strain>
    </source>
</reference>
<accession>A0A9E2L3I1</accession>
<proteinExistence type="predicted"/>